<sequence length="138" mass="14942">MDVRVLGRGLGFPVRRETAGLRVSSGADKVRQSILLILSTAPGERQMRPDFGCAIHDLVFQPNTPVLHGLVIAKVREALIAWEPRVDLVDVAVEVPAGTPDCVLVRVDYRVRATNAAHNLVYPFFVDEGGVGTVGGSW</sequence>
<dbReference type="RefSeq" id="WP_033433181.1">
    <property type="nucleotide sequence ID" value="NZ_CP034550.1"/>
</dbReference>
<evidence type="ECO:0000313" key="3">
    <source>
        <dbReference type="Proteomes" id="UP000325787"/>
    </source>
</evidence>
<dbReference type="Gene3D" id="3.10.450.40">
    <property type="match status" value="1"/>
</dbReference>
<dbReference type="AlphaFoldDB" id="A0A5Q0GXG7"/>
<dbReference type="Pfam" id="PF04965">
    <property type="entry name" value="GPW_gp25"/>
    <property type="match status" value="1"/>
</dbReference>
<dbReference type="Proteomes" id="UP000325787">
    <property type="component" value="Chromosome"/>
</dbReference>
<dbReference type="OrthoDB" id="9802846at2"/>
<evidence type="ECO:0000259" key="1">
    <source>
        <dbReference type="Pfam" id="PF04965"/>
    </source>
</evidence>
<reference evidence="3" key="1">
    <citation type="journal article" date="2021" name="Curr. Microbiol.">
        <title>Complete genome of nocamycin-producing strain Saccharothrix syringae NRRL B-16468 reveals the biosynthetic potential for secondary metabolites.</title>
        <authorList>
            <person name="Mo X."/>
            <person name="Yang S."/>
        </authorList>
    </citation>
    <scope>NUCLEOTIDE SEQUENCE [LARGE SCALE GENOMIC DNA]</scope>
    <source>
        <strain evidence="3">ATCC 51364 / DSM 43886 / JCM 6844 / KCTC 9398 / NBRC 14523 / NRRL B-16468 / INA 2240</strain>
    </source>
</reference>
<dbReference type="KEGG" id="ssyi:EKG83_15360"/>
<protein>
    <submittedName>
        <fullName evidence="2">Baseplate protein</fullName>
    </submittedName>
</protein>
<dbReference type="InterPro" id="IPR007048">
    <property type="entry name" value="IraD/Gp25-like"/>
</dbReference>
<evidence type="ECO:0000313" key="2">
    <source>
        <dbReference type="EMBL" id="QFZ18658.1"/>
    </source>
</evidence>
<feature type="domain" description="IraD/Gp25-like" evidence="1">
    <location>
        <begin position="25"/>
        <end position="115"/>
    </location>
</feature>
<name>A0A5Q0GXG7_SACSY</name>
<dbReference type="EMBL" id="CP034550">
    <property type="protein sequence ID" value="QFZ18658.1"/>
    <property type="molecule type" value="Genomic_DNA"/>
</dbReference>
<gene>
    <name evidence="2" type="ORF">EKG83_15360</name>
</gene>
<proteinExistence type="predicted"/>
<dbReference type="SUPFAM" id="SSF160719">
    <property type="entry name" value="gpW/gp25-like"/>
    <property type="match status" value="1"/>
</dbReference>
<organism evidence="2 3">
    <name type="scientific">Saccharothrix syringae</name>
    <name type="common">Nocardiopsis syringae</name>
    <dbReference type="NCBI Taxonomy" id="103733"/>
    <lineage>
        <taxon>Bacteria</taxon>
        <taxon>Bacillati</taxon>
        <taxon>Actinomycetota</taxon>
        <taxon>Actinomycetes</taxon>
        <taxon>Pseudonocardiales</taxon>
        <taxon>Pseudonocardiaceae</taxon>
        <taxon>Saccharothrix</taxon>
    </lineage>
</organism>
<accession>A0A5Q0GXG7</accession>
<keyword evidence="3" id="KW-1185">Reference proteome</keyword>